<name>A0A9P0BJ65_CHRIL</name>
<feature type="region of interest" description="Disordered" evidence="1">
    <location>
        <begin position="271"/>
        <end position="301"/>
    </location>
</feature>
<dbReference type="GO" id="GO:0035861">
    <property type="term" value="C:site of double-strand break"/>
    <property type="evidence" value="ECO:0007669"/>
    <property type="project" value="TreeGrafter"/>
</dbReference>
<evidence type="ECO:0000256" key="1">
    <source>
        <dbReference type="SAM" id="MobiDB-lite"/>
    </source>
</evidence>
<dbReference type="OrthoDB" id="9983043at2759"/>
<dbReference type="Gene3D" id="1.10.472.10">
    <property type="entry name" value="Cyclin-like"/>
    <property type="match status" value="1"/>
</dbReference>
<dbReference type="PANTHER" id="PTHR21615:SF2">
    <property type="entry name" value="CYCLIN N-TERMINAL DOMAIN-CONTAINING PROTEIN 1"/>
    <property type="match status" value="1"/>
</dbReference>
<dbReference type="SUPFAM" id="SSF47954">
    <property type="entry name" value="Cyclin-like"/>
    <property type="match status" value="1"/>
</dbReference>
<protein>
    <recommendedName>
        <fullName evidence="4">Cyclin N-terminal domain-containing protein</fullName>
    </recommendedName>
</protein>
<dbReference type="PANTHER" id="PTHR21615">
    <property type="entry name" value="CYCLIN N-TERMINAL DOMAIN-CONTAINING PROTEIN 1"/>
    <property type="match status" value="1"/>
</dbReference>
<evidence type="ECO:0000313" key="3">
    <source>
        <dbReference type="Proteomes" id="UP001154114"/>
    </source>
</evidence>
<dbReference type="InterPro" id="IPR036915">
    <property type="entry name" value="Cyclin-like_sf"/>
</dbReference>
<evidence type="ECO:0000313" key="2">
    <source>
        <dbReference type="EMBL" id="CAH0578234.1"/>
    </source>
</evidence>
<reference evidence="2" key="1">
    <citation type="submission" date="2021-12" db="EMBL/GenBank/DDBJ databases">
        <authorList>
            <person name="King R."/>
        </authorList>
    </citation>
    <scope>NUCLEOTIDE SEQUENCE</scope>
</reference>
<dbReference type="Proteomes" id="UP001154114">
    <property type="component" value="Chromosome 1"/>
</dbReference>
<gene>
    <name evidence="2" type="ORF">CINC_LOCUS580</name>
</gene>
<dbReference type="GO" id="GO:0007131">
    <property type="term" value="P:reciprocal meiotic recombination"/>
    <property type="evidence" value="ECO:0007669"/>
    <property type="project" value="TreeGrafter"/>
</dbReference>
<sequence>MWVVKNLLLVRVIKGRRSFTLLFYKMDQNGEEITFAAEFVENLVQDYENEARVEAAWPILVMNAGIRTQVWNICESIGQSSRGVPATACRLLERFLSTSTQKYLSEQRDSASWERYKITLGTQIYLSIVACIQLVAKNCDRVSHVPASVMRAVLMKAGIQHTKAEILAMEIKVFKTLDFRLPTWSTLETAEFLATLLGLNKDAKVKSTLTPILDLTEYHRDVLEYHIKAWDEATNTPGSSSSKPGVVSVHNLHISAGAVCAAARHAPPRARRAPRNTCDTCDPREPGDTCGPGGSDGEPDAPQRLATILRAEVAYLRAITDVIVKRILPQRKKPTPNHLKRKR</sequence>
<organism evidence="2 3">
    <name type="scientific">Chrysodeixis includens</name>
    <name type="common">Soybean looper</name>
    <name type="synonym">Pseudoplusia includens</name>
    <dbReference type="NCBI Taxonomy" id="689277"/>
    <lineage>
        <taxon>Eukaryota</taxon>
        <taxon>Metazoa</taxon>
        <taxon>Ecdysozoa</taxon>
        <taxon>Arthropoda</taxon>
        <taxon>Hexapoda</taxon>
        <taxon>Insecta</taxon>
        <taxon>Pterygota</taxon>
        <taxon>Neoptera</taxon>
        <taxon>Endopterygota</taxon>
        <taxon>Lepidoptera</taxon>
        <taxon>Glossata</taxon>
        <taxon>Ditrysia</taxon>
        <taxon>Noctuoidea</taxon>
        <taxon>Noctuidae</taxon>
        <taxon>Plusiinae</taxon>
        <taxon>Chrysodeixis</taxon>
    </lineage>
</organism>
<proteinExistence type="predicted"/>
<dbReference type="AlphaFoldDB" id="A0A9P0BJ65"/>
<dbReference type="EMBL" id="LR824004">
    <property type="protein sequence ID" value="CAH0578234.1"/>
    <property type="molecule type" value="Genomic_DNA"/>
</dbReference>
<keyword evidence="3" id="KW-1185">Reference proteome</keyword>
<accession>A0A9P0BJ65</accession>
<evidence type="ECO:0008006" key="4">
    <source>
        <dbReference type="Google" id="ProtNLM"/>
    </source>
</evidence>